<feature type="compositionally biased region" description="Polar residues" evidence="1">
    <location>
        <begin position="1"/>
        <end position="17"/>
    </location>
</feature>
<name>A0A8S9ZRW3_9BILA</name>
<evidence type="ECO:0000313" key="3">
    <source>
        <dbReference type="Proteomes" id="UP000605970"/>
    </source>
</evidence>
<feature type="non-terminal residue" evidence="2">
    <location>
        <position position="82"/>
    </location>
</feature>
<keyword evidence="3" id="KW-1185">Reference proteome</keyword>
<reference evidence="2" key="1">
    <citation type="journal article" date="2020" name="Ecol. Evol.">
        <title>Genome structure and content of the rice root-knot nematode (Meloidogyne graminicola).</title>
        <authorList>
            <person name="Phan N.T."/>
            <person name="Danchin E.G.J."/>
            <person name="Klopp C."/>
            <person name="Perfus-Barbeoch L."/>
            <person name="Kozlowski D.K."/>
            <person name="Koutsovoulos G.D."/>
            <person name="Lopez-Roques C."/>
            <person name="Bouchez O."/>
            <person name="Zahm M."/>
            <person name="Besnard G."/>
            <person name="Bellafiore S."/>
        </authorList>
    </citation>
    <scope>NUCLEOTIDE SEQUENCE</scope>
    <source>
        <strain evidence="2">VN-18</strain>
    </source>
</reference>
<gene>
    <name evidence="2" type="ORF">Mgra_00004791</name>
</gene>
<comment type="caution">
    <text evidence="2">The sequence shown here is derived from an EMBL/GenBank/DDBJ whole genome shotgun (WGS) entry which is preliminary data.</text>
</comment>
<evidence type="ECO:0000256" key="1">
    <source>
        <dbReference type="SAM" id="MobiDB-lite"/>
    </source>
</evidence>
<accession>A0A8S9ZRW3</accession>
<dbReference type="OrthoDB" id="5908183at2759"/>
<dbReference type="AlphaFoldDB" id="A0A8S9ZRW3"/>
<organism evidence="2 3">
    <name type="scientific">Meloidogyne graminicola</name>
    <dbReference type="NCBI Taxonomy" id="189291"/>
    <lineage>
        <taxon>Eukaryota</taxon>
        <taxon>Metazoa</taxon>
        <taxon>Ecdysozoa</taxon>
        <taxon>Nematoda</taxon>
        <taxon>Chromadorea</taxon>
        <taxon>Rhabditida</taxon>
        <taxon>Tylenchina</taxon>
        <taxon>Tylenchomorpha</taxon>
        <taxon>Tylenchoidea</taxon>
        <taxon>Meloidogynidae</taxon>
        <taxon>Meloidogyninae</taxon>
        <taxon>Meloidogyne</taxon>
    </lineage>
</organism>
<feature type="region of interest" description="Disordered" evidence="1">
    <location>
        <begin position="1"/>
        <end position="20"/>
    </location>
</feature>
<protein>
    <submittedName>
        <fullName evidence="2">Uncharacterized protein</fullName>
    </submittedName>
</protein>
<dbReference type="Proteomes" id="UP000605970">
    <property type="component" value="Unassembled WGS sequence"/>
</dbReference>
<dbReference type="EMBL" id="JABEBT010000037">
    <property type="protein sequence ID" value="KAF7635879.1"/>
    <property type="molecule type" value="Genomic_DNA"/>
</dbReference>
<proteinExistence type="predicted"/>
<sequence>MTEGMNNIPSRMQSGDIESSEEPNIFTLTELSLLMKILSRIKLIDVYKTNQEMKEILIQKKKDVLKEAGLREDDIYLSEIDE</sequence>
<evidence type="ECO:0000313" key="2">
    <source>
        <dbReference type="EMBL" id="KAF7635879.1"/>
    </source>
</evidence>